<reference evidence="2 3" key="1">
    <citation type="journal article" date="2019" name="Sci. Rep.">
        <title>A high-quality genome of Eragrostis curvula grass provides insights into Poaceae evolution and supports new strategies to enhance forage quality.</title>
        <authorList>
            <person name="Carballo J."/>
            <person name="Santos B.A.C.M."/>
            <person name="Zappacosta D."/>
            <person name="Garbus I."/>
            <person name="Selva J.P."/>
            <person name="Gallo C.A."/>
            <person name="Diaz A."/>
            <person name="Albertini E."/>
            <person name="Caccamo M."/>
            <person name="Echenique V."/>
        </authorList>
    </citation>
    <scope>NUCLEOTIDE SEQUENCE [LARGE SCALE GENOMIC DNA]</scope>
    <source>
        <strain evidence="3">cv. Victoria</strain>
        <tissue evidence="2">Leaf</tissue>
    </source>
</reference>
<keyword evidence="3" id="KW-1185">Reference proteome</keyword>
<evidence type="ECO:0008006" key="4">
    <source>
        <dbReference type="Google" id="ProtNLM"/>
    </source>
</evidence>
<feature type="signal peptide" evidence="1">
    <location>
        <begin position="1"/>
        <end position="21"/>
    </location>
</feature>
<proteinExistence type="predicted"/>
<feature type="non-terminal residue" evidence="2">
    <location>
        <position position="1"/>
    </location>
</feature>
<gene>
    <name evidence="2" type="ORF">EJB05_50786</name>
</gene>
<accession>A0A5J9SX80</accession>
<dbReference type="Proteomes" id="UP000324897">
    <property type="component" value="Unassembled WGS sequence"/>
</dbReference>
<dbReference type="Gramene" id="TVU03599">
    <property type="protein sequence ID" value="TVU03599"/>
    <property type="gene ID" value="EJB05_50786"/>
</dbReference>
<comment type="caution">
    <text evidence="2">The sequence shown here is derived from an EMBL/GenBank/DDBJ whole genome shotgun (WGS) entry which is preliminary data.</text>
</comment>
<name>A0A5J9SX80_9POAL</name>
<protein>
    <recommendedName>
        <fullName evidence="4">Pectinesterase inhibitor domain-containing protein</fullName>
    </recommendedName>
</protein>
<evidence type="ECO:0000256" key="1">
    <source>
        <dbReference type="SAM" id="SignalP"/>
    </source>
</evidence>
<evidence type="ECO:0000313" key="3">
    <source>
        <dbReference type="Proteomes" id="UP000324897"/>
    </source>
</evidence>
<dbReference type="AlphaFoldDB" id="A0A5J9SX80"/>
<evidence type="ECO:0000313" key="2">
    <source>
        <dbReference type="EMBL" id="TVU03599.1"/>
    </source>
</evidence>
<dbReference type="InterPro" id="IPR035506">
    <property type="entry name" value="Pollen_allergen/Os"/>
</dbReference>
<sequence>MAKKILLLITILFAITLAAEATQVPKEWTAATKSILDMNNKITVAFDGVNAAAPPEKKSEVERALMMQMLNVDFALEDAKNAGDEKKVVSIAHSYEIAADKVIVASPPEKFKTMEVTFNAVVV</sequence>
<dbReference type="OrthoDB" id="673617at2759"/>
<dbReference type="Gene3D" id="1.20.120.320">
    <property type="entry name" value="Group V grass pollen allergen"/>
    <property type="match status" value="1"/>
</dbReference>
<feature type="chain" id="PRO_5023808420" description="Pectinesterase inhibitor domain-containing protein" evidence="1">
    <location>
        <begin position="22"/>
        <end position="123"/>
    </location>
</feature>
<keyword evidence="1" id="KW-0732">Signal</keyword>
<organism evidence="2 3">
    <name type="scientific">Eragrostis curvula</name>
    <name type="common">weeping love grass</name>
    <dbReference type="NCBI Taxonomy" id="38414"/>
    <lineage>
        <taxon>Eukaryota</taxon>
        <taxon>Viridiplantae</taxon>
        <taxon>Streptophyta</taxon>
        <taxon>Embryophyta</taxon>
        <taxon>Tracheophyta</taxon>
        <taxon>Spermatophyta</taxon>
        <taxon>Magnoliopsida</taxon>
        <taxon>Liliopsida</taxon>
        <taxon>Poales</taxon>
        <taxon>Poaceae</taxon>
        <taxon>PACMAD clade</taxon>
        <taxon>Chloridoideae</taxon>
        <taxon>Eragrostideae</taxon>
        <taxon>Eragrostidinae</taxon>
        <taxon>Eragrostis</taxon>
    </lineage>
</organism>
<dbReference type="EMBL" id="RWGY01000163">
    <property type="protein sequence ID" value="TVU03599.1"/>
    <property type="molecule type" value="Genomic_DNA"/>
</dbReference>